<dbReference type="AlphaFoldDB" id="A0A7V1GF98"/>
<dbReference type="RefSeq" id="WP_304182687.1">
    <property type="nucleotide sequence ID" value="NZ_DRGM01000133.1"/>
</dbReference>
<name>A0A7V1GF98_9GAMM</name>
<dbReference type="PROSITE" id="PS00018">
    <property type="entry name" value="EF_HAND_1"/>
    <property type="match status" value="1"/>
</dbReference>
<dbReference type="Proteomes" id="UP000886188">
    <property type="component" value="Unassembled WGS sequence"/>
</dbReference>
<gene>
    <name evidence="3" type="ORF">ENH88_12905</name>
</gene>
<keyword evidence="1" id="KW-0732">Signal</keyword>
<comment type="caution">
    <text evidence="3">The sequence shown here is derived from an EMBL/GenBank/DDBJ whole genome shotgun (WGS) entry which is preliminary data.</text>
</comment>
<organism evidence="3">
    <name type="scientific">Pseudoalteromonas prydzensis</name>
    <dbReference type="NCBI Taxonomy" id="182141"/>
    <lineage>
        <taxon>Bacteria</taxon>
        <taxon>Pseudomonadati</taxon>
        <taxon>Pseudomonadota</taxon>
        <taxon>Gammaproteobacteria</taxon>
        <taxon>Alteromonadales</taxon>
        <taxon>Pseudoalteromonadaceae</taxon>
        <taxon>Pseudoalteromonas</taxon>
    </lineage>
</organism>
<dbReference type="InterPro" id="IPR002048">
    <property type="entry name" value="EF_hand_dom"/>
</dbReference>
<dbReference type="SUPFAM" id="SSF47473">
    <property type="entry name" value="EF-hand"/>
    <property type="match status" value="1"/>
</dbReference>
<accession>A0A7V1GF98</accession>
<dbReference type="InterPro" id="IPR011992">
    <property type="entry name" value="EF-hand-dom_pair"/>
</dbReference>
<dbReference type="InterPro" id="IPR018247">
    <property type="entry name" value="EF_Hand_1_Ca_BS"/>
</dbReference>
<feature type="signal peptide" evidence="1">
    <location>
        <begin position="1"/>
        <end position="21"/>
    </location>
</feature>
<dbReference type="EMBL" id="DRGM01000133">
    <property type="protein sequence ID" value="HEA17319.1"/>
    <property type="molecule type" value="Genomic_DNA"/>
</dbReference>
<dbReference type="Gene3D" id="1.10.238.10">
    <property type="entry name" value="EF-hand"/>
    <property type="match status" value="1"/>
</dbReference>
<dbReference type="Pfam" id="PF13202">
    <property type="entry name" value="EF-hand_5"/>
    <property type="match status" value="2"/>
</dbReference>
<evidence type="ECO:0000259" key="2">
    <source>
        <dbReference type="PROSITE" id="PS50222"/>
    </source>
</evidence>
<sequence length="75" mass="8259">MKVLVPLCLCCSALFSFNSLAIDVEATFAELDKDSNGTLSEAEASEDAVLHESFEQIDKDQNGQISLTEFKQFLL</sequence>
<evidence type="ECO:0000256" key="1">
    <source>
        <dbReference type="SAM" id="SignalP"/>
    </source>
</evidence>
<dbReference type="PROSITE" id="PS50222">
    <property type="entry name" value="EF_HAND_2"/>
    <property type="match status" value="1"/>
</dbReference>
<dbReference type="GO" id="GO:0005509">
    <property type="term" value="F:calcium ion binding"/>
    <property type="evidence" value="ECO:0007669"/>
    <property type="project" value="InterPro"/>
</dbReference>
<evidence type="ECO:0000313" key="3">
    <source>
        <dbReference type="EMBL" id="HEA17319.1"/>
    </source>
</evidence>
<feature type="domain" description="EF-hand" evidence="2">
    <location>
        <begin position="45"/>
        <end position="75"/>
    </location>
</feature>
<dbReference type="CDD" id="cd00051">
    <property type="entry name" value="EFh"/>
    <property type="match status" value="1"/>
</dbReference>
<reference evidence="3" key="1">
    <citation type="journal article" date="2020" name="mSystems">
        <title>Genome- and Community-Level Interaction Insights into Carbon Utilization and Element Cycling Functions of Hydrothermarchaeota in Hydrothermal Sediment.</title>
        <authorList>
            <person name="Zhou Z."/>
            <person name="Liu Y."/>
            <person name="Xu W."/>
            <person name="Pan J."/>
            <person name="Luo Z.H."/>
            <person name="Li M."/>
        </authorList>
    </citation>
    <scope>NUCLEOTIDE SEQUENCE [LARGE SCALE GENOMIC DNA]</scope>
    <source>
        <strain evidence="3">HyVt-346</strain>
    </source>
</reference>
<protein>
    <submittedName>
        <fullName evidence="3">EF-hand domain-containing protein</fullName>
    </submittedName>
</protein>
<proteinExistence type="predicted"/>
<feature type="chain" id="PRO_5031304376" evidence="1">
    <location>
        <begin position="22"/>
        <end position="75"/>
    </location>
</feature>